<organism evidence="1">
    <name type="scientific">Euplotes crassus</name>
    <dbReference type="NCBI Taxonomy" id="5936"/>
    <lineage>
        <taxon>Eukaryota</taxon>
        <taxon>Sar</taxon>
        <taxon>Alveolata</taxon>
        <taxon>Ciliophora</taxon>
        <taxon>Intramacronucleata</taxon>
        <taxon>Spirotrichea</taxon>
        <taxon>Hypotrichia</taxon>
        <taxon>Euplotida</taxon>
        <taxon>Euplotidae</taxon>
        <taxon>Moneuplotes</taxon>
    </lineage>
</organism>
<dbReference type="EMBL" id="HBIK01002820">
    <property type="protein sequence ID" value="CAE0376451.1"/>
    <property type="molecule type" value="Transcribed_RNA"/>
</dbReference>
<proteinExistence type="predicted"/>
<dbReference type="InterPro" id="IPR050235">
    <property type="entry name" value="CK1_Ser-Thr_kinase"/>
</dbReference>
<dbReference type="InterPro" id="IPR011009">
    <property type="entry name" value="Kinase-like_dom_sf"/>
</dbReference>
<dbReference type="AlphaFoldDB" id="A0A7S3K6U0"/>
<sequence>MQKLNKEKYEKIKEKKRDTPIETLCAKLPKEFVKYLNYCRSLNFEDKPCLSDLRKLFKKLLTKRGLEVDNKFDWIKKKGGIPKEITFEEEDEEDTDYKKRLKNLLGG</sequence>
<dbReference type="Gene3D" id="1.10.510.10">
    <property type="entry name" value="Transferase(Phosphotransferase) domain 1"/>
    <property type="match status" value="1"/>
</dbReference>
<gene>
    <name evidence="1" type="ORF">ECRA1380_LOCUS1406</name>
</gene>
<evidence type="ECO:0000313" key="1">
    <source>
        <dbReference type="EMBL" id="CAE0376451.1"/>
    </source>
</evidence>
<protein>
    <submittedName>
        <fullName evidence="1">Uncharacterized protein</fullName>
    </submittedName>
</protein>
<name>A0A7S3K6U0_EUPCR</name>
<dbReference type="PANTHER" id="PTHR11909">
    <property type="entry name" value="CASEIN KINASE-RELATED"/>
    <property type="match status" value="1"/>
</dbReference>
<dbReference type="SUPFAM" id="SSF56112">
    <property type="entry name" value="Protein kinase-like (PK-like)"/>
    <property type="match status" value="1"/>
</dbReference>
<reference evidence="1" key="1">
    <citation type="submission" date="2021-01" db="EMBL/GenBank/DDBJ databases">
        <authorList>
            <person name="Corre E."/>
            <person name="Pelletier E."/>
            <person name="Niang G."/>
            <person name="Scheremetjew M."/>
            <person name="Finn R."/>
            <person name="Kale V."/>
            <person name="Holt S."/>
            <person name="Cochrane G."/>
            <person name="Meng A."/>
            <person name="Brown T."/>
            <person name="Cohen L."/>
        </authorList>
    </citation>
    <scope>NUCLEOTIDE SEQUENCE</scope>
    <source>
        <strain evidence="1">CT5</strain>
    </source>
</reference>
<accession>A0A7S3K6U0</accession>